<dbReference type="EMBL" id="JAWQEG010001323">
    <property type="protein sequence ID" value="KAK3880456.1"/>
    <property type="molecule type" value="Genomic_DNA"/>
</dbReference>
<evidence type="ECO:0000313" key="4">
    <source>
        <dbReference type="EMBL" id="KAK3880456.1"/>
    </source>
</evidence>
<feature type="region of interest" description="Disordered" evidence="2">
    <location>
        <begin position="33"/>
        <end position="52"/>
    </location>
</feature>
<dbReference type="InterPro" id="IPR013087">
    <property type="entry name" value="Znf_C2H2_type"/>
</dbReference>
<dbReference type="GO" id="GO:0008270">
    <property type="term" value="F:zinc ion binding"/>
    <property type="evidence" value="ECO:0007669"/>
    <property type="project" value="UniProtKB-KW"/>
</dbReference>
<dbReference type="AlphaFoldDB" id="A0AAE1FVS8"/>
<dbReference type="PANTHER" id="PTHR33936:SF24">
    <property type="entry name" value="C2H2-TYPE DOMAIN-CONTAINING PROTEIN"/>
    <property type="match status" value="1"/>
</dbReference>
<dbReference type="InterPro" id="IPR036236">
    <property type="entry name" value="Znf_C2H2_sf"/>
</dbReference>
<dbReference type="Proteomes" id="UP001286313">
    <property type="component" value="Unassembled WGS sequence"/>
</dbReference>
<keyword evidence="1" id="KW-0863">Zinc-finger</keyword>
<feature type="domain" description="C2H2-type" evidence="3">
    <location>
        <begin position="59"/>
        <end position="82"/>
    </location>
</feature>
<dbReference type="PROSITE" id="PS50157">
    <property type="entry name" value="ZINC_FINGER_C2H2_2"/>
    <property type="match status" value="2"/>
</dbReference>
<dbReference type="Gene3D" id="3.30.160.60">
    <property type="entry name" value="Classic Zinc Finger"/>
    <property type="match status" value="1"/>
</dbReference>
<dbReference type="PROSITE" id="PS00028">
    <property type="entry name" value="ZINC_FINGER_C2H2_1"/>
    <property type="match status" value="2"/>
</dbReference>
<protein>
    <recommendedName>
        <fullName evidence="3">C2H2-type domain-containing protein</fullName>
    </recommendedName>
</protein>
<dbReference type="PANTHER" id="PTHR33936">
    <property type="entry name" value="PROTEIN CBG17840"/>
    <property type="match status" value="1"/>
</dbReference>
<feature type="domain" description="C2H2-type" evidence="3">
    <location>
        <begin position="94"/>
        <end position="122"/>
    </location>
</feature>
<dbReference type="SUPFAM" id="SSF57667">
    <property type="entry name" value="beta-beta-alpha zinc fingers"/>
    <property type="match status" value="1"/>
</dbReference>
<dbReference type="InterPro" id="IPR052797">
    <property type="entry name" value="RegFact_GeneExpr_CellDeath"/>
</dbReference>
<proteinExistence type="predicted"/>
<sequence>METLMVLLRRKLVIQLNKVPEIPILRAHAGCEQKDEKVEDRGSSAMEPQLNGKSVDPRLSCNICDKAFTAVQSMMRHKRAIHGVSSLSTRHRNVTCQECMQSFVSLSKLREHLFQVHGTEVKKVYHEFSSAREFMEWKNRLEADIGVNYTIQRGSRKTPYGSKLVYYCRRSGLERVSSQAAQENKRSPKSQGTCKMGHFCTSSIEVETIDETIHVTYFALFHHDHNLNLSDLVHMKLTKHDKDRIVGIITRGFSYKNILDRVRKTSERSRASLLGRKDIENVDVAYGLKQIQFQHPEDSEVDTCDSDKTTARQGQGEEYGMPCMDIVKVEIEEHEEAEEKIGVRGKNRDTVKDQAVVYPVTTTTTGAAGTNTLRLKKQRKTPLNNEQDHQQQQQPLLSSVAELCNRLLAAEKGDEFHQFGLNVAAQLRAMPLRASLKAQLEIQKTLTAKRFQSMKR</sequence>
<keyword evidence="1" id="KW-0479">Metal-binding</keyword>
<organism evidence="4 5">
    <name type="scientific">Petrolisthes cinctipes</name>
    <name type="common">Flat porcelain crab</name>
    <dbReference type="NCBI Taxonomy" id="88211"/>
    <lineage>
        <taxon>Eukaryota</taxon>
        <taxon>Metazoa</taxon>
        <taxon>Ecdysozoa</taxon>
        <taxon>Arthropoda</taxon>
        <taxon>Crustacea</taxon>
        <taxon>Multicrustacea</taxon>
        <taxon>Malacostraca</taxon>
        <taxon>Eumalacostraca</taxon>
        <taxon>Eucarida</taxon>
        <taxon>Decapoda</taxon>
        <taxon>Pleocyemata</taxon>
        <taxon>Anomura</taxon>
        <taxon>Galatheoidea</taxon>
        <taxon>Porcellanidae</taxon>
        <taxon>Petrolisthes</taxon>
    </lineage>
</organism>
<dbReference type="SMART" id="SM00355">
    <property type="entry name" value="ZnF_C2H2"/>
    <property type="match status" value="2"/>
</dbReference>
<name>A0AAE1FVS8_PETCI</name>
<evidence type="ECO:0000313" key="5">
    <source>
        <dbReference type="Proteomes" id="UP001286313"/>
    </source>
</evidence>
<evidence type="ECO:0000256" key="1">
    <source>
        <dbReference type="PROSITE-ProRule" id="PRU00042"/>
    </source>
</evidence>
<gene>
    <name evidence="4" type="ORF">Pcinc_015058</name>
</gene>
<keyword evidence="5" id="KW-1185">Reference proteome</keyword>
<reference evidence="4" key="1">
    <citation type="submission" date="2023-10" db="EMBL/GenBank/DDBJ databases">
        <title>Genome assemblies of two species of porcelain crab, Petrolisthes cinctipes and Petrolisthes manimaculis (Anomura: Porcellanidae).</title>
        <authorList>
            <person name="Angst P."/>
        </authorList>
    </citation>
    <scope>NUCLEOTIDE SEQUENCE</scope>
    <source>
        <strain evidence="4">PB745_01</strain>
        <tissue evidence="4">Gill</tissue>
    </source>
</reference>
<evidence type="ECO:0000256" key="2">
    <source>
        <dbReference type="SAM" id="MobiDB-lite"/>
    </source>
</evidence>
<feature type="compositionally biased region" description="Basic and acidic residues" evidence="2">
    <location>
        <begin position="33"/>
        <end position="42"/>
    </location>
</feature>
<feature type="region of interest" description="Disordered" evidence="2">
    <location>
        <begin position="297"/>
        <end position="316"/>
    </location>
</feature>
<comment type="caution">
    <text evidence="4">The sequence shown here is derived from an EMBL/GenBank/DDBJ whole genome shotgun (WGS) entry which is preliminary data.</text>
</comment>
<evidence type="ECO:0000259" key="3">
    <source>
        <dbReference type="PROSITE" id="PS50157"/>
    </source>
</evidence>
<keyword evidence="1" id="KW-0862">Zinc</keyword>
<accession>A0AAE1FVS8</accession>